<dbReference type="Pfam" id="PF06441">
    <property type="entry name" value="EHN"/>
    <property type="match status" value="1"/>
</dbReference>
<feature type="active site" description="Nucleophile" evidence="4">
    <location>
        <position position="201"/>
    </location>
</feature>
<feature type="domain" description="Epoxide hydrolase N-terminal" evidence="6">
    <location>
        <begin position="28"/>
        <end position="132"/>
    </location>
</feature>
<proteinExistence type="inferred from homology"/>
<dbReference type="SUPFAM" id="SSF53474">
    <property type="entry name" value="alpha/beta-Hydrolases"/>
    <property type="match status" value="1"/>
</dbReference>
<evidence type="ECO:0000313" key="8">
    <source>
        <dbReference type="Proteomes" id="UP001273209"/>
    </source>
</evidence>
<keyword evidence="8" id="KW-1185">Reference proteome</keyword>
<reference evidence="7" key="1">
    <citation type="submission" date="2023-11" db="EMBL/GenBank/DDBJ databases">
        <title>The genome sequences of three competitors of mushroom-forming fungi.</title>
        <authorList>
            <person name="Beijen E."/>
            <person name="Ohm R.A."/>
        </authorList>
    </citation>
    <scope>NUCLEOTIDE SEQUENCE</scope>
    <source>
        <strain evidence="7">CBS 100526</strain>
    </source>
</reference>
<dbReference type="PRINTS" id="PR00412">
    <property type="entry name" value="EPOXHYDRLASE"/>
</dbReference>
<sequence length="408" mass="45486">MRFDILSCLFVASASASVLSSGRYRLKPYTLNLESQVPRMLQLISNTHLPDAPEYPGLSSDAGISLSTLKSLRTQWLTQFDWKKEQASINKYPQFTAEIEGLTVHFVHKKSTARNAIPLILVHGWPGSFLEFLPLIDNLTKEGKTSNGKSISFDVIIPNLPGFGVSSAPPGNWTNEDTARVFNTLMTDVLGYKKYATHGTDWGCAIAYGLYDSYNSTVRAAHLASLPFVPLSPDQLAAEGIALNALETFEEQSFVEWSTNGYAYFQQETTKPNTIGLALYDNPVGQLAYMGEKFLIWSDPRAGTGPSVLTHNEILRSVSLYYLTKSFNSAGFIYYQNRFATDYTKAKTDAPLLFSSFKYNILFWPQALVKQTGNLVVYKNHDFGGHFPALDNPPALISDLREIGCYWK</sequence>
<dbReference type="Gene3D" id="3.40.50.1820">
    <property type="entry name" value="alpha/beta hydrolase"/>
    <property type="match status" value="1"/>
</dbReference>
<feature type="signal peptide" evidence="5">
    <location>
        <begin position="1"/>
        <end position="16"/>
    </location>
</feature>
<feature type="active site" description="Proton donor" evidence="4">
    <location>
        <position position="334"/>
    </location>
</feature>
<dbReference type="GO" id="GO:0097176">
    <property type="term" value="P:epoxide metabolic process"/>
    <property type="evidence" value="ECO:0007669"/>
    <property type="project" value="TreeGrafter"/>
</dbReference>
<keyword evidence="3" id="KW-0378">Hydrolase</keyword>
<evidence type="ECO:0000256" key="4">
    <source>
        <dbReference type="PIRSR" id="PIRSR001112-1"/>
    </source>
</evidence>
<dbReference type="InterPro" id="IPR029058">
    <property type="entry name" value="AB_hydrolase_fold"/>
</dbReference>
<evidence type="ECO:0000259" key="6">
    <source>
        <dbReference type="Pfam" id="PF06441"/>
    </source>
</evidence>
<protein>
    <recommendedName>
        <fullName evidence="6">Epoxide hydrolase N-terminal domain-containing protein</fullName>
    </recommendedName>
</protein>
<dbReference type="RefSeq" id="XP_062751915.1">
    <property type="nucleotide sequence ID" value="XM_062904067.1"/>
</dbReference>
<dbReference type="PIRSF" id="PIRSF001112">
    <property type="entry name" value="Epoxide_hydrolase"/>
    <property type="match status" value="1"/>
</dbReference>
<dbReference type="PANTHER" id="PTHR21661">
    <property type="entry name" value="EPOXIDE HYDROLASE 1-RELATED"/>
    <property type="match status" value="1"/>
</dbReference>
<name>A0AAE1I9B2_9HYPO</name>
<comment type="similarity">
    <text evidence="1">Belongs to the peptidase S33 family.</text>
</comment>
<dbReference type="GO" id="GO:0004301">
    <property type="term" value="F:epoxide hydrolase activity"/>
    <property type="evidence" value="ECO:0007669"/>
    <property type="project" value="TreeGrafter"/>
</dbReference>
<evidence type="ECO:0000313" key="7">
    <source>
        <dbReference type="EMBL" id="KAK4064163.1"/>
    </source>
</evidence>
<evidence type="ECO:0000256" key="3">
    <source>
        <dbReference type="ARBA" id="ARBA00022801"/>
    </source>
</evidence>
<evidence type="ECO:0000256" key="5">
    <source>
        <dbReference type="SAM" id="SignalP"/>
    </source>
</evidence>
<dbReference type="InterPro" id="IPR016292">
    <property type="entry name" value="Epoxide_hydrolase"/>
</dbReference>
<dbReference type="AlphaFoldDB" id="A0AAE1I9B2"/>
<evidence type="ECO:0000256" key="2">
    <source>
        <dbReference type="ARBA" id="ARBA00022797"/>
    </source>
</evidence>
<keyword evidence="2" id="KW-0058">Aromatic hydrocarbons catabolism</keyword>
<dbReference type="GeneID" id="87923972"/>
<dbReference type="InterPro" id="IPR000639">
    <property type="entry name" value="Epox_hydrolase-like"/>
</dbReference>
<dbReference type="Proteomes" id="UP001273209">
    <property type="component" value="Unassembled WGS sequence"/>
</dbReference>
<gene>
    <name evidence="7" type="ORF">Triagg1_9142</name>
</gene>
<dbReference type="InterPro" id="IPR010497">
    <property type="entry name" value="Epoxide_hydro_N"/>
</dbReference>
<feature type="chain" id="PRO_5041937075" description="Epoxide hydrolase N-terminal domain-containing protein" evidence="5">
    <location>
        <begin position="17"/>
        <end position="408"/>
    </location>
</feature>
<feature type="active site" description="Proton acceptor" evidence="4">
    <location>
        <position position="386"/>
    </location>
</feature>
<organism evidence="7 8">
    <name type="scientific">Trichoderma aggressivum f. europaeum</name>
    <dbReference type="NCBI Taxonomy" id="173218"/>
    <lineage>
        <taxon>Eukaryota</taxon>
        <taxon>Fungi</taxon>
        <taxon>Dikarya</taxon>
        <taxon>Ascomycota</taxon>
        <taxon>Pezizomycotina</taxon>
        <taxon>Sordariomycetes</taxon>
        <taxon>Hypocreomycetidae</taxon>
        <taxon>Hypocreales</taxon>
        <taxon>Hypocreaceae</taxon>
        <taxon>Trichoderma</taxon>
    </lineage>
</organism>
<keyword evidence="5" id="KW-0732">Signal</keyword>
<evidence type="ECO:0000256" key="1">
    <source>
        <dbReference type="ARBA" id="ARBA00010088"/>
    </source>
</evidence>
<dbReference type="EMBL" id="JAWRVG010000049">
    <property type="protein sequence ID" value="KAK4064163.1"/>
    <property type="molecule type" value="Genomic_DNA"/>
</dbReference>
<accession>A0AAE1I9B2</accession>
<dbReference type="PANTHER" id="PTHR21661:SF35">
    <property type="entry name" value="EPOXIDE HYDROLASE"/>
    <property type="match status" value="1"/>
</dbReference>
<comment type="caution">
    <text evidence="7">The sequence shown here is derived from an EMBL/GenBank/DDBJ whole genome shotgun (WGS) entry which is preliminary data.</text>
</comment>